<feature type="compositionally biased region" description="Low complexity" evidence="1">
    <location>
        <begin position="187"/>
        <end position="196"/>
    </location>
</feature>
<feature type="compositionally biased region" description="Low complexity" evidence="1">
    <location>
        <begin position="360"/>
        <end position="369"/>
    </location>
</feature>
<feature type="compositionally biased region" description="Pro residues" evidence="1">
    <location>
        <begin position="32"/>
        <end position="43"/>
    </location>
</feature>
<evidence type="ECO:0000313" key="2">
    <source>
        <dbReference type="EMBL" id="CAA9449549.1"/>
    </source>
</evidence>
<accession>A0A6J4QPB3</accession>
<feature type="non-terminal residue" evidence="2">
    <location>
        <position position="500"/>
    </location>
</feature>
<name>A0A6J4QPB3_9ACTN</name>
<feature type="compositionally biased region" description="Basic residues" evidence="1">
    <location>
        <begin position="437"/>
        <end position="446"/>
    </location>
</feature>
<feature type="compositionally biased region" description="Basic and acidic residues" evidence="1">
    <location>
        <begin position="414"/>
        <end position="424"/>
    </location>
</feature>
<feature type="non-terminal residue" evidence="2">
    <location>
        <position position="1"/>
    </location>
</feature>
<feature type="compositionally biased region" description="Low complexity" evidence="1">
    <location>
        <begin position="1"/>
        <end position="25"/>
    </location>
</feature>
<dbReference type="AlphaFoldDB" id="A0A6J4QPB3"/>
<feature type="compositionally biased region" description="Basic residues" evidence="1">
    <location>
        <begin position="176"/>
        <end position="186"/>
    </location>
</feature>
<evidence type="ECO:0000256" key="1">
    <source>
        <dbReference type="SAM" id="MobiDB-lite"/>
    </source>
</evidence>
<sequence length="500" mass="55204">DGPPLRTTAPPAARAPGHLRLQGGAARRRGPRLPPGPAGPPRPARLVRGALRRPRHDAPRRGLWRLRRAGDHRGPRRAFGDPLRRRRREAPPAAPGVLPGPRARGRPKRRGRPADRLPPGRQRLHADPAPALGRGAAVGDGRASPGSVGARRRLLGGYRARRGRVARPARDQRAGGRAHARARLRPRPAGARAAGRQQRDLPRPRPRRRREARRRSRRGDARAARGARGRGHRGNRQARLDRFRHREPLRRRRRARAGENAAPARANRLRRGRGPRPREGAQKGAHGVLRRQVAQALRQRARLPRDGRRPGRLRRPGPARRHPGARGREVLAGDDSVAPPRPPRDARSAGRSRLRRALRGRFLLPPRAFGGRRRARGRPRGPTAARRRPRSALRGSLAAGGGDLRDQGNSPGPRGRDGELRQDRGPQPPPHAPPGRRPGRHGRPAPRRPANTPPRRGPRGVRTIPLARCGSLGQKGWLPVPAVQGALPPRGRPRRRRRSV</sequence>
<feature type="compositionally biased region" description="Basic residues" evidence="1">
    <location>
        <begin position="150"/>
        <end position="167"/>
    </location>
</feature>
<feature type="region of interest" description="Disordered" evidence="1">
    <location>
        <begin position="1"/>
        <end position="500"/>
    </location>
</feature>
<feature type="compositionally biased region" description="Basic residues" evidence="1">
    <location>
        <begin position="225"/>
        <end position="237"/>
    </location>
</feature>
<feature type="compositionally biased region" description="Pro residues" evidence="1">
    <location>
        <begin position="426"/>
        <end position="436"/>
    </location>
</feature>
<organism evidence="2">
    <name type="scientific">uncultured Rubrobacteraceae bacterium</name>
    <dbReference type="NCBI Taxonomy" id="349277"/>
    <lineage>
        <taxon>Bacteria</taxon>
        <taxon>Bacillati</taxon>
        <taxon>Actinomycetota</taxon>
        <taxon>Rubrobacteria</taxon>
        <taxon>Rubrobacterales</taxon>
        <taxon>Rubrobacteraceae</taxon>
        <taxon>environmental samples</taxon>
    </lineage>
</organism>
<gene>
    <name evidence="2" type="ORF">AVDCRST_MAG02-775</name>
</gene>
<feature type="compositionally biased region" description="Basic residues" evidence="1">
    <location>
        <begin position="204"/>
        <end position="217"/>
    </location>
</feature>
<reference evidence="2" key="1">
    <citation type="submission" date="2020-02" db="EMBL/GenBank/DDBJ databases">
        <authorList>
            <person name="Meier V. D."/>
        </authorList>
    </citation>
    <scope>NUCLEOTIDE SEQUENCE</scope>
    <source>
        <strain evidence="2">AVDCRST_MAG02</strain>
    </source>
</reference>
<feature type="compositionally biased region" description="Basic residues" evidence="1">
    <location>
        <begin position="350"/>
        <end position="359"/>
    </location>
</feature>
<proteinExistence type="predicted"/>
<feature type="compositionally biased region" description="Basic residues" evidence="1">
    <location>
        <begin position="310"/>
        <end position="325"/>
    </location>
</feature>
<feature type="compositionally biased region" description="Basic residues" evidence="1">
    <location>
        <begin position="491"/>
        <end position="500"/>
    </location>
</feature>
<feature type="compositionally biased region" description="Basic and acidic residues" evidence="1">
    <location>
        <begin position="68"/>
        <end position="83"/>
    </location>
</feature>
<feature type="compositionally biased region" description="Basic residues" evidence="1">
    <location>
        <begin position="370"/>
        <end position="391"/>
    </location>
</feature>
<dbReference type="EMBL" id="CADCVH010000022">
    <property type="protein sequence ID" value="CAA9449549.1"/>
    <property type="molecule type" value="Genomic_DNA"/>
</dbReference>
<protein>
    <submittedName>
        <fullName evidence="2">Uncharacterized protein</fullName>
    </submittedName>
</protein>